<keyword evidence="7 10" id="KW-0472">Membrane</keyword>
<feature type="binding site" evidence="10">
    <location>
        <begin position="10"/>
        <end position="12"/>
    </location>
    <ligand>
        <name>UDP-N-acetyl-alpha-D-glucosamine</name>
        <dbReference type="ChEBI" id="CHEBI:57705"/>
    </ligand>
</feature>
<keyword evidence="3 10" id="KW-0328">Glycosyltransferase</keyword>
<dbReference type="Proteomes" id="UP000177395">
    <property type="component" value="Unassembled WGS sequence"/>
</dbReference>
<comment type="similarity">
    <text evidence="10">Belongs to the glycosyltransferase 28 family. MurG subfamily.</text>
</comment>
<evidence type="ECO:0000313" key="14">
    <source>
        <dbReference type="Proteomes" id="UP000177395"/>
    </source>
</evidence>
<dbReference type="Gene3D" id="3.40.50.2000">
    <property type="entry name" value="Glycogen Phosphorylase B"/>
    <property type="match status" value="2"/>
</dbReference>
<dbReference type="HAMAP" id="MF_00033">
    <property type="entry name" value="MurG"/>
    <property type="match status" value="1"/>
</dbReference>
<evidence type="ECO:0000256" key="3">
    <source>
        <dbReference type="ARBA" id="ARBA00022676"/>
    </source>
</evidence>
<dbReference type="GO" id="GO:0051301">
    <property type="term" value="P:cell division"/>
    <property type="evidence" value="ECO:0007669"/>
    <property type="project" value="UniProtKB-KW"/>
</dbReference>
<dbReference type="GO" id="GO:0071555">
    <property type="term" value="P:cell wall organization"/>
    <property type="evidence" value="ECO:0007669"/>
    <property type="project" value="UniProtKB-KW"/>
</dbReference>
<keyword evidence="2 10" id="KW-0132">Cell division</keyword>
<dbReference type="InterPro" id="IPR006009">
    <property type="entry name" value="GlcNAc_MurG"/>
</dbReference>
<keyword evidence="6 10" id="KW-0573">Peptidoglycan synthesis</keyword>
<accession>A0A1F6FJG3</accession>
<name>A0A1F6FJG3_9BACT</name>
<keyword evidence="9 10" id="KW-0961">Cell wall biogenesis/degradation</keyword>
<feature type="binding site" evidence="10">
    <location>
        <position position="302"/>
    </location>
    <ligand>
        <name>UDP-N-acetyl-alpha-D-glucosamine</name>
        <dbReference type="ChEBI" id="CHEBI:57705"/>
    </ligand>
</feature>
<feature type="domain" description="Glycosyl transferase family 28 C-terminal" evidence="12">
    <location>
        <begin position="190"/>
        <end position="360"/>
    </location>
</feature>
<comment type="caution">
    <text evidence="13">The sequence shown here is derived from an EMBL/GenBank/DDBJ whole genome shotgun (WGS) entry which is preliminary data.</text>
</comment>
<feature type="binding site" evidence="10">
    <location>
        <position position="197"/>
    </location>
    <ligand>
        <name>UDP-N-acetyl-alpha-D-glucosamine</name>
        <dbReference type="ChEBI" id="CHEBI:57705"/>
    </ligand>
</feature>
<dbReference type="InterPro" id="IPR004276">
    <property type="entry name" value="GlycoTrans_28_N"/>
</dbReference>
<dbReference type="GO" id="GO:0051991">
    <property type="term" value="F:UDP-N-acetyl-D-glucosamine:N-acetylmuramoyl-L-alanyl-D-glutamyl-meso-2,6-diaminopimelyl-D-alanyl-D-alanine-diphosphoundecaprenol 4-beta-N-acetylglucosaminlytransferase activity"/>
    <property type="evidence" value="ECO:0007669"/>
    <property type="project" value="RHEA"/>
</dbReference>
<gene>
    <name evidence="10" type="primary">murG</name>
    <name evidence="13" type="ORF">A2392_00850</name>
</gene>
<keyword evidence="5 10" id="KW-0133">Cell shape</keyword>
<evidence type="ECO:0000256" key="9">
    <source>
        <dbReference type="ARBA" id="ARBA00023316"/>
    </source>
</evidence>
<organism evidence="13 14">
    <name type="scientific">Candidatus Kaiserbacteria bacterium RIFOXYB1_FULL_46_14</name>
    <dbReference type="NCBI Taxonomy" id="1798531"/>
    <lineage>
        <taxon>Bacteria</taxon>
        <taxon>Candidatus Kaiseribacteriota</taxon>
    </lineage>
</organism>
<protein>
    <recommendedName>
        <fullName evidence="10">UDP-N-acetylglucosamine--N-acetylmuramyl-(pentapeptide) pyrophosphoryl-undecaprenol N-acetylglucosamine transferase</fullName>
        <ecNumber evidence="10">2.4.1.227</ecNumber>
    </recommendedName>
    <alternativeName>
        <fullName evidence="10">Undecaprenyl-PP-MurNAc-pentapeptide-UDPGlcNAc GlcNAc transferase</fullName>
    </alternativeName>
</protein>
<evidence type="ECO:0000259" key="12">
    <source>
        <dbReference type="Pfam" id="PF04101"/>
    </source>
</evidence>
<keyword evidence="8 10" id="KW-0131">Cell cycle</keyword>
<evidence type="ECO:0000256" key="5">
    <source>
        <dbReference type="ARBA" id="ARBA00022960"/>
    </source>
</evidence>
<dbReference type="GO" id="GO:0050511">
    <property type="term" value="F:undecaprenyldiphospho-muramoylpentapeptide beta-N-acetylglucosaminyltransferase activity"/>
    <property type="evidence" value="ECO:0007669"/>
    <property type="project" value="UniProtKB-UniRule"/>
</dbReference>
<evidence type="ECO:0000256" key="8">
    <source>
        <dbReference type="ARBA" id="ARBA00023306"/>
    </source>
</evidence>
<comment type="catalytic activity">
    <reaction evidence="10">
        <text>di-trans,octa-cis-undecaprenyl diphospho-N-acetyl-alpha-D-muramoyl-L-alanyl-D-glutamyl-meso-2,6-diaminopimeloyl-D-alanyl-D-alanine + UDP-N-acetyl-alpha-D-glucosamine = di-trans,octa-cis-undecaprenyl diphospho-[N-acetyl-alpha-D-glucosaminyl-(1-&gt;4)]-N-acetyl-alpha-D-muramoyl-L-alanyl-D-glutamyl-meso-2,6-diaminopimeloyl-D-alanyl-D-alanine + UDP + H(+)</text>
        <dbReference type="Rhea" id="RHEA:31227"/>
        <dbReference type="ChEBI" id="CHEBI:15378"/>
        <dbReference type="ChEBI" id="CHEBI:57705"/>
        <dbReference type="ChEBI" id="CHEBI:58223"/>
        <dbReference type="ChEBI" id="CHEBI:61387"/>
        <dbReference type="ChEBI" id="CHEBI:61388"/>
        <dbReference type="EC" id="2.4.1.227"/>
    </reaction>
</comment>
<evidence type="ECO:0000259" key="11">
    <source>
        <dbReference type="Pfam" id="PF03033"/>
    </source>
</evidence>
<dbReference type="UniPathway" id="UPA00219"/>
<comment type="function">
    <text evidence="10">Cell wall formation. Catalyzes the transfer of a GlcNAc subunit on undecaprenyl-pyrophosphoryl-MurNAc-pentapeptide (lipid intermediate I) to form undecaprenyl-pyrophosphoryl-MurNAc-(pentapeptide)GlcNAc (lipid intermediate II).</text>
</comment>
<sequence length="374" mass="41242">MRVVFVGGGTGGHFYPLIAVAEAVRERDRASNEESDLIYIGPEPYNQAALDSVGLRFVSCPAGKRRLYRSILNWLDSFKIISGFFVAFFKLLWLYPDVIMSKGGYTSVPVILAAWLLRIPIMIHESDAVAGRANKLAARFSRYVAIAFPEVSEQFPKEKIALVGMPIRRAFFKTSKEPFGLLGIPTDRPVILVTGGSSGAVRINDFILRSLTRLLPKYTVIHQVGDQNVDRVTADASALFQDRSILDHYFVFGHLEQEQFVAALECSSLVLTRAGSTTLFEIALKGRPSIVIPIPEDVSRDQRTNAYTYARATGASVLEEHNLSDDLLVAEIDRILSDEAALSEMRSKAATFTTPKAADTLAGTLRSIANEHES</sequence>
<evidence type="ECO:0000256" key="10">
    <source>
        <dbReference type="HAMAP-Rule" id="MF_00033"/>
    </source>
</evidence>
<feature type="domain" description="Glycosyltransferase family 28 N-terminal" evidence="11">
    <location>
        <begin position="3"/>
        <end position="145"/>
    </location>
</feature>
<feature type="binding site" evidence="10">
    <location>
        <position position="168"/>
    </location>
    <ligand>
        <name>UDP-N-acetyl-alpha-D-glucosamine</name>
        <dbReference type="ChEBI" id="CHEBI:57705"/>
    </ligand>
</feature>
<dbReference type="GO" id="GO:0005975">
    <property type="term" value="P:carbohydrate metabolic process"/>
    <property type="evidence" value="ECO:0007669"/>
    <property type="project" value="InterPro"/>
</dbReference>
<dbReference type="PANTHER" id="PTHR21015">
    <property type="entry name" value="UDP-N-ACETYLGLUCOSAMINE--N-ACETYLMURAMYL-(PENTAPEPTIDE) PYROPHOSPHORYL-UNDECAPRENOL N-ACETYLGLUCOSAMINE TRANSFERASE 1"/>
    <property type="match status" value="1"/>
</dbReference>
<evidence type="ECO:0000256" key="6">
    <source>
        <dbReference type="ARBA" id="ARBA00022984"/>
    </source>
</evidence>
<dbReference type="SUPFAM" id="SSF53756">
    <property type="entry name" value="UDP-Glycosyltransferase/glycogen phosphorylase"/>
    <property type="match status" value="1"/>
</dbReference>
<evidence type="ECO:0000256" key="7">
    <source>
        <dbReference type="ARBA" id="ARBA00023136"/>
    </source>
</evidence>
<dbReference type="AlphaFoldDB" id="A0A1F6FJG3"/>
<proteinExistence type="inferred from homology"/>
<evidence type="ECO:0000256" key="4">
    <source>
        <dbReference type="ARBA" id="ARBA00022679"/>
    </source>
</evidence>
<comment type="subcellular location">
    <subcellularLocation>
        <location evidence="10">Cell membrane</location>
        <topology evidence="10">Peripheral membrane protein</topology>
        <orientation evidence="10">Cytoplasmic side</orientation>
    </subcellularLocation>
</comment>
<dbReference type="GO" id="GO:0008360">
    <property type="term" value="P:regulation of cell shape"/>
    <property type="evidence" value="ECO:0007669"/>
    <property type="project" value="UniProtKB-KW"/>
</dbReference>
<dbReference type="STRING" id="1798531.A2392_00850"/>
<comment type="pathway">
    <text evidence="10">Cell wall biogenesis; peptidoglycan biosynthesis.</text>
</comment>
<dbReference type="GO" id="GO:0005886">
    <property type="term" value="C:plasma membrane"/>
    <property type="evidence" value="ECO:0007669"/>
    <property type="project" value="UniProtKB-SubCell"/>
</dbReference>
<evidence type="ECO:0000256" key="1">
    <source>
        <dbReference type="ARBA" id="ARBA00022475"/>
    </source>
</evidence>
<dbReference type="Pfam" id="PF03033">
    <property type="entry name" value="Glyco_transf_28"/>
    <property type="match status" value="1"/>
</dbReference>
<keyword evidence="1 10" id="KW-1003">Cell membrane</keyword>
<reference evidence="13 14" key="1">
    <citation type="journal article" date="2016" name="Nat. Commun.">
        <title>Thousands of microbial genomes shed light on interconnected biogeochemical processes in an aquifer system.</title>
        <authorList>
            <person name="Anantharaman K."/>
            <person name="Brown C.T."/>
            <person name="Hug L.A."/>
            <person name="Sharon I."/>
            <person name="Castelle C.J."/>
            <person name="Probst A.J."/>
            <person name="Thomas B.C."/>
            <person name="Singh A."/>
            <person name="Wilkins M.J."/>
            <person name="Karaoz U."/>
            <person name="Brodie E.L."/>
            <person name="Williams K.H."/>
            <person name="Hubbard S.S."/>
            <person name="Banfield J.F."/>
        </authorList>
    </citation>
    <scope>NUCLEOTIDE SEQUENCE [LARGE SCALE GENOMIC DNA]</scope>
</reference>
<keyword evidence="4 10" id="KW-0808">Transferase</keyword>
<dbReference type="Pfam" id="PF04101">
    <property type="entry name" value="Glyco_tran_28_C"/>
    <property type="match status" value="1"/>
</dbReference>
<dbReference type="EC" id="2.4.1.227" evidence="10"/>
<dbReference type="GO" id="GO:0009252">
    <property type="term" value="P:peptidoglycan biosynthetic process"/>
    <property type="evidence" value="ECO:0007669"/>
    <property type="project" value="UniProtKB-UniRule"/>
</dbReference>
<dbReference type="PANTHER" id="PTHR21015:SF22">
    <property type="entry name" value="GLYCOSYLTRANSFERASE"/>
    <property type="match status" value="1"/>
</dbReference>
<dbReference type="CDD" id="cd03785">
    <property type="entry name" value="GT28_MurG"/>
    <property type="match status" value="1"/>
</dbReference>
<comment type="caution">
    <text evidence="10">Lacks conserved residue(s) required for the propagation of feature annotation.</text>
</comment>
<evidence type="ECO:0000313" key="13">
    <source>
        <dbReference type="EMBL" id="OGG86001.1"/>
    </source>
</evidence>
<evidence type="ECO:0000256" key="2">
    <source>
        <dbReference type="ARBA" id="ARBA00022618"/>
    </source>
</evidence>
<dbReference type="EMBL" id="MFMS01000002">
    <property type="protein sequence ID" value="OGG86001.1"/>
    <property type="molecule type" value="Genomic_DNA"/>
</dbReference>
<dbReference type="InterPro" id="IPR007235">
    <property type="entry name" value="Glyco_trans_28_C"/>
</dbReference>